<dbReference type="EMBL" id="CP036295">
    <property type="protein sequence ID" value="QCC85155.1"/>
    <property type="molecule type" value="Genomic_DNA"/>
</dbReference>
<evidence type="ECO:0000313" key="1">
    <source>
        <dbReference type="EMBL" id="QCC85155.1"/>
    </source>
</evidence>
<reference evidence="1 2" key="1">
    <citation type="submission" date="2019-02" db="EMBL/GenBank/DDBJ databases">
        <title>Complete Genome Sequence of Desulfovibrio desulfuricans IC1, a Sulfonate Utilizing Anaerobe.</title>
        <authorList>
            <person name="Day L.A."/>
            <person name="De Leon K.B."/>
            <person name="Wall J.D."/>
        </authorList>
    </citation>
    <scope>NUCLEOTIDE SEQUENCE [LARGE SCALE GENOMIC DNA]</scope>
    <source>
        <strain evidence="1 2">IC1</strain>
    </source>
</reference>
<name>A0A4P7UGE6_DESDE</name>
<dbReference type="OrthoDB" id="1868456at2"/>
<accession>A0A4P7UGE6</accession>
<dbReference type="RefSeq" id="WP_136399341.1">
    <property type="nucleotide sequence ID" value="NZ_CP036295.1"/>
</dbReference>
<dbReference type="Proteomes" id="UP000297065">
    <property type="component" value="Chromosome"/>
</dbReference>
<protein>
    <submittedName>
        <fullName evidence="1">Uncharacterized protein</fullName>
    </submittedName>
</protein>
<dbReference type="AlphaFoldDB" id="A0A4P7UGE6"/>
<sequence>MPDAEHAKNPGRGKNSPLAVIRQFCLECQGASAKAVRACADEGCPLWAWRLAVLAGETCPAQADEAPRQALRAIRRQCMGCAGDRVEVRACAAREACALWHCRFGVRPQTYKTVRRRFFAPKLLRLL</sequence>
<proteinExistence type="predicted"/>
<gene>
    <name evidence="1" type="ORF">DDIC_04515</name>
</gene>
<organism evidence="1 2">
    <name type="scientific">Desulfovibrio desulfuricans</name>
    <dbReference type="NCBI Taxonomy" id="876"/>
    <lineage>
        <taxon>Bacteria</taxon>
        <taxon>Pseudomonadati</taxon>
        <taxon>Thermodesulfobacteriota</taxon>
        <taxon>Desulfovibrionia</taxon>
        <taxon>Desulfovibrionales</taxon>
        <taxon>Desulfovibrionaceae</taxon>
        <taxon>Desulfovibrio</taxon>
    </lineage>
</organism>
<evidence type="ECO:0000313" key="2">
    <source>
        <dbReference type="Proteomes" id="UP000297065"/>
    </source>
</evidence>